<comment type="caution">
    <text evidence="1">The sequence shown here is derived from an EMBL/GenBank/DDBJ whole genome shotgun (WGS) entry which is preliminary data.</text>
</comment>
<sequence length="294" mass="33135">MFRFIRVCLLTVPLCLLTVTHAAPAPPALNPRRPPTLDELDVTVRKSILPSWIGDFYGSKRFLTKADKETFARPLNVQCGEKIQLNTLDRGSYNLGLYNLRGDYEGHPASTAVVKILPGPTDKRAWGEVKALQAVGQYIDSGLLQPRNQLAIVMKKVEGEIITYTKTWAESDATKKKELLNQMKVFVKKQFKDWVHEKGMAYVHFAYQNMLVTIDSNGSIRSCRLVDLGYYGVFKVESPDSVTDSQIDEFFEKQWLHMMTVGHLLASDQILNVSKCRGLNGTVVKLLTTPPLCR</sequence>
<keyword evidence="2" id="KW-1185">Reference proteome</keyword>
<accession>A0ACC1TJG9</accession>
<proteinExistence type="predicted"/>
<organism evidence="1 2">
    <name type="scientific">Lentinula aff. lateritia</name>
    <dbReference type="NCBI Taxonomy" id="2804960"/>
    <lineage>
        <taxon>Eukaryota</taxon>
        <taxon>Fungi</taxon>
        <taxon>Dikarya</taxon>
        <taxon>Basidiomycota</taxon>
        <taxon>Agaricomycotina</taxon>
        <taxon>Agaricomycetes</taxon>
        <taxon>Agaricomycetidae</taxon>
        <taxon>Agaricales</taxon>
        <taxon>Marasmiineae</taxon>
        <taxon>Omphalotaceae</taxon>
        <taxon>Lentinula</taxon>
    </lineage>
</organism>
<reference evidence="1" key="1">
    <citation type="submission" date="2022-09" db="EMBL/GenBank/DDBJ databases">
        <title>A Global Phylogenomic Analysis of the Shiitake Genus Lentinula.</title>
        <authorList>
            <consortium name="DOE Joint Genome Institute"/>
            <person name="Sierra-Patev S."/>
            <person name="Min B."/>
            <person name="Naranjo-Ortiz M."/>
            <person name="Looney B."/>
            <person name="Konkel Z."/>
            <person name="Slot J.C."/>
            <person name="Sakamoto Y."/>
            <person name="Steenwyk J.L."/>
            <person name="Rokas A."/>
            <person name="Carro J."/>
            <person name="Camarero S."/>
            <person name="Ferreira P."/>
            <person name="Molpeceres G."/>
            <person name="Ruiz-Duenas F.J."/>
            <person name="Serrano A."/>
            <person name="Henrissat B."/>
            <person name="Drula E."/>
            <person name="Hughes K.W."/>
            <person name="Mata J.L."/>
            <person name="Ishikawa N.K."/>
            <person name="Vargas-Isla R."/>
            <person name="Ushijima S."/>
            <person name="Smith C.A."/>
            <person name="Ahrendt S."/>
            <person name="Andreopoulos W."/>
            <person name="He G."/>
            <person name="Labutti K."/>
            <person name="Lipzen A."/>
            <person name="Ng V."/>
            <person name="Riley R."/>
            <person name="Sandor L."/>
            <person name="Barry K."/>
            <person name="Martinez A.T."/>
            <person name="Xiao Y."/>
            <person name="Gibbons J.G."/>
            <person name="Terashima K."/>
            <person name="Grigoriev I.V."/>
            <person name="Hibbett D.S."/>
        </authorList>
    </citation>
    <scope>NUCLEOTIDE SEQUENCE</scope>
    <source>
        <strain evidence="1">TMI1499</strain>
    </source>
</reference>
<gene>
    <name evidence="1" type="ORF">F5876DRAFT_70458</name>
</gene>
<protein>
    <submittedName>
        <fullName evidence="1">Uncharacterized protein</fullName>
    </submittedName>
</protein>
<name>A0ACC1TJG9_9AGAR</name>
<dbReference type="Proteomes" id="UP001163835">
    <property type="component" value="Unassembled WGS sequence"/>
</dbReference>
<evidence type="ECO:0000313" key="2">
    <source>
        <dbReference type="Proteomes" id="UP001163835"/>
    </source>
</evidence>
<evidence type="ECO:0000313" key="1">
    <source>
        <dbReference type="EMBL" id="KAJ3804645.1"/>
    </source>
</evidence>
<dbReference type="EMBL" id="MU795879">
    <property type="protein sequence ID" value="KAJ3804645.1"/>
    <property type="molecule type" value="Genomic_DNA"/>
</dbReference>